<evidence type="ECO:0000259" key="1">
    <source>
        <dbReference type="Pfam" id="PF16178"/>
    </source>
</evidence>
<keyword evidence="3" id="KW-1185">Reference proteome</keyword>
<organism evidence="2 3">
    <name type="scientific">Eschrichtius robustus</name>
    <name type="common">California gray whale</name>
    <name type="synonym">Eschrichtius gibbosus</name>
    <dbReference type="NCBI Taxonomy" id="9764"/>
    <lineage>
        <taxon>Eukaryota</taxon>
        <taxon>Metazoa</taxon>
        <taxon>Chordata</taxon>
        <taxon>Craniata</taxon>
        <taxon>Vertebrata</taxon>
        <taxon>Euteleostomi</taxon>
        <taxon>Mammalia</taxon>
        <taxon>Eutheria</taxon>
        <taxon>Laurasiatheria</taxon>
        <taxon>Artiodactyla</taxon>
        <taxon>Whippomorpha</taxon>
        <taxon>Cetacea</taxon>
        <taxon>Mysticeti</taxon>
        <taxon>Eschrichtiidae</taxon>
        <taxon>Eschrichtius</taxon>
    </lineage>
</organism>
<dbReference type="GO" id="GO:0005229">
    <property type="term" value="F:intracellularly calcium-gated chloride channel activity"/>
    <property type="evidence" value="ECO:0007669"/>
    <property type="project" value="TreeGrafter"/>
</dbReference>
<dbReference type="PANTHER" id="PTHR12308:SF20">
    <property type="entry name" value="ANOCTAMIN-2"/>
    <property type="match status" value="1"/>
</dbReference>
<comment type="caution">
    <text evidence="2">The sequence shown here is derived from an EMBL/GenBank/DDBJ whole genome shotgun (WGS) entry which is preliminary data.</text>
</comment>
<dbReference type="InterPro" id="IPR007632">
    <property type="entry name" value="Anoctamin"/>
</dbReference>
<dbReference type="GO" id="GO:0005886">
    <property type="term" value="C:plasma membrane"/>
    <property type="evidence" value="ECO:0007669"/>
    <property type="project" value="TreeGrafter"/>
</dbReference>
<evidence type="ECO:0000313" key="3">
    <source>
        <dbReference type="Proteomes" id="UP001159641"/>
    </source>
</evidence>
<dbReference type="Pfam" id="PF16178">
    <property type="entry name" value="Anoct_dimer"/>
    <property type="match status" value="1"/>
</dbReference>
<protein>
    <recommendedName>
        <fullName evidence="1">Anoctamin dimerisation domain-containing protein</fullName>
    </recommendedName>
</protein>
<name>A0AB34HHG2_ESCRO</name>
<reference evidence="2 3" key="1">
    <citation type="submission" date="2022-11" db="EMBL/GenBank/DDBJ databases">
        <title>Whole genome sequence of Eschrichtius robustus ER-17-0199.</title>
        <authorList>
            <person name="Bruniche-Olsen A."/>
            <person name="Black A.N."/>
            <person name="Fields C.J."/>
            <person name="Walden K."/>
            <person name="Dewoody J.A."/>
        </authorList>
    </citation>
    <scope>NUCLEOTIDE SEQUENCE [LARGE SCALE GENOMIC DNA]</scope>
    <source>
        <strain evidence="2">ER-17-0199</strain>
        <tissue evidence="2">Blubber</tissue>
    </source>
</reference>
<dbReference type="AlphaFoldDB" id="A0AB34HHG2"/>
<accession>A0AB34HHG2</accession>
<dbReference type="GO" id="GO:0046983">
    <property type="term" value="F:protein dimerization activity"/>
    <property type="evidence" value="ECO:0007669"/>
    <property type="project" value="InterPro"/>
</dbReference>
<dbReference type="EMBL" id="JAIQCJ010001324">
    <property type="protein sequence ID" value="KAJ8790872.1"/>
    <property type="molecule type" value="Genomic_DNA"/>
</dbReference>
<sequence length="243" mass="27439">MLKDTNQQPGEEIHKARSQTKELLSSYNIQDKDTFFDNATRSRIVHEILKRTTCSRANNMMGINSLIANNIYEAAYPLHDGECDSPGDDVNDRKVWGQTHMLGITSEASEIRLCEEELQSLLTLFAGLAGLCELARQSHMGGCLDRAWHKVDIQSGLIKRLLYQEWARYRVFYKFQPIDLISLGCPEYGLVVEPGIDGQKSQCPKARSLLTVSWERSSQELDLQISLTCMDSVPTWPVSLALT</sequence>
<dbReference type="Proteomes" id="UP001159641">
    <property type="component" value="Unassembled WGS sequence"/>
</dbReference>
<evidence type="ECO:0000313" key="2">
    <source>
        <dbReference type="EMBL" id="KAJ8790872.1"/>
    </source>
</evidence>
<dbReference type="PANTHER" id="PTHR12308">
    <property type="entry name" value="ANOCTAMIN"/>
    <property type="match status" value="1"/>
</dbReference>
<proteinExistence type="predicted"/>
<dbReference type="InterPro" id="IPR032394">
    <property type="entry name" value="Anoct_dimer"/>
</dbReference>
<feature type="domain" description="Anoctamin dimerisation" evidence="1">
    <location>
        <begin position="13"/>
        <end position="94"/>
    </location>
</feature>
<gene>
    <name evidence="2" type="ORF">J1605_020966</name>
</gene>